<dbReference type="EMBL" id="AP024202">
    <property type="protein sequence ID" value="BCN94301.1"/>
    <property type="molecule type" value="Genomic_DNA"/>
</dbReference>
<keyword evidence="1" id="KW-0472">Membrane</keyword>
<reference evidence="3" key="1">
    <citation type="journal article" date="2022" name="Arch. Microbiol.">
        <title>Thiomicrorhabdus immobilis sp. nov., a mesophilic sulfur-oxidizing bacterium isolated from sediment of a brackish lake in northern Japan.</title>
        <authorList>
            <person name="Kojima H."/>
            <person name="Mochizuki J."/>
            <person name="Kanda M."/>
            <person name="Watanabe T."/>
            <person name="Fukui M."/>
        </authorList>
    </citation>
    <scope>NUCLEOTIDE SEQUENCE</scope>
    <source>
        <strain evidence="3">Am19</strain>
    </source>
</reference>
<accession>A0ABN6CYX2</accession>
<sequence length="170" mass="19778">MDQEKDESRWKRKDGKKMGMLEYTINVTLSAYPRGYQVGKHYPKLQRQFVVFSLITLMLLGVLTYLNPLNALFLFILPMIGSLTYTSWATYGHHTGLESDDQFASSHNITDKWFNSLTGNLGYHTAHHFKQGVHWSKLPELHEQIKHKIPTECFRPSFFENIGRYLPIGK</sequence>
<name>A0ABN6CYX2_9GAMM</name>
<dbReference type="Proteomes" id="UP001054820">
    <property type="component" value="Chromosome"/>
</dbReference>
<keyword evidence="1" id="KW-0812">Transmembrane</keyword>
<protein>
    <recommendedName>
        <fullName evidence="2">Fatty acid desaturase domain-containing protein</fullName>
    </recommendedName>
</protein>
<evidence type="ECO:0000313" key="3">
    <source>
        <dbReference type="EMBL" id="BCN94301.1"/>
    </source>
</evidence>
<proteinExistence type="predicted"/>
<gene>
    <name evidence="3" type="ORF">THMIRHAM_20860</name>
</gene>
<evidence type="ECO:0000259" key="2">
    <source>
        <dbReference type="Pfam" id="PF00487"/>
    </source>
</evidence>
<dbReference type="Pfam" id="PF00487">
    <property type="entry name" value="FA_desaturase"/>
    <property type="match status" value="1"/>
</dbReference>
<evidence type="ECO:0000313" key="4">
    <source>
        <dbReference type="Proteomes" id="UP001054820"/>
    </source>
</evidence>
<keyword evidence="1" id="KW-1133">Transmembrane helix</keyword>
<dbReference type="InterPro" id="IPR005804">
    <property type="entry name" value="FA_desaturase_dom"/>
</dbReference>
<evidence type="ECO:0000256" key="1">
    <source>
        <dbReference type="SAM" id="Phobius"/>
    </source>
</evidence>
<keyword evidence="4" id="KW-1185">Reference proteome</keyword>
<organism evidence="3 4">
    <name type="scientific">Thiomicrorhabdus immobilis</name>
    <dbReference type="NCBI Taxonomy" id="2791037"/>
    <lineage>
        <taxon>Bacteria</taxon>
        <taxon>Pseudomonadati</taxon>
        <taxon>Pseudomonadota</taxon>
        <taxon>Gammaproteobacteria</taxon>
        <taxon>Thiotrichales</taxon>
        <taxon>Piscirickettsiaceae</taxon>
        <taxon>Thiomicrorhabdus</taxon>
    </lineage>
</organism>
<feature type="domain" description="Fatty acid desaturase" evidence="2">
    <location>
        <begin position="2"/>
        <end position="151"/>
    </location>
</feature>
<feature type="transmembrane region" description="Helical" evidence="1">
    <location>
        <begin position="49"/>
        <end position="66"/>
    </location>
</feature>